<sequence length="129" mass="14281">AEETAAKAREEQSAQRGKRDVEIEAEKEEAASALQDEFQEMEGLEDRLRILREKREALRATAGVKVNEGAVAVDDPAGEQGTEERARAGEAEDEDDDDEDDDDGEDDDDDDEDDNENDGEYDGWGFGAR</sequence>
<evidence type="ECO:0000256" key="1">
    <source>
        <dbReference type="SAM" id="MobiDB-lite"/>
    </source>
</evidence>
<name>A0ABR0KX87_9PEZI</name>
<proteinExistence type="predicted"/>
<dbReference type="EMBL" id="JAVRRR010000902">
    <property type="protein sequence ID" value="KAK5140075.1"/>
    <property type="molecule type" value="Genomic_DNA"/>
</dbReference>
<gene>
    <name evidence="2" type="ORF">LTR32_007023</name>
</gene>
<reference evidence="2 3" key="1">
    <citation type="submission" date="2023-08" db="EMBL/GenBank/DDBJ databases">
        <title>Black Yeasts Isolated from many extreme environments.</title>
        <authorList>
            <person name="Coleine C."/>
            <person name="Stajich J.E."/>
            <person name="Selbmann L."/>
        </authorList>
    </citation>
    <scope>NUCLEOTIDE SEQUENCE [LARGE SCALE GENOMIC DNA]</scope>
    <source>
        <strain evidence="2 3">CCFEE 5386</strain>
    </source>
</reference>
<evidence type="ECO:0000313" key="3">
    <source>
        <dbReference type="Proteomes" id="UP001308179"/>
    </source>
</evidence>
<accession>A0ABR0KX87</accession>
<feature type="compositionally biased region" description="Acidic residues" evidence="1">
    <location>
        <begin position="91"/>
        <end position="121"/>
    </location>
</feature>
<keyword evidence="3" id="KW-1185">Reference proteome</keyword>
<evidence type="ECO:0008006" key="4">
    <source>
        <dbReference type="Google" id="ProtNLM"/>
    </source>
</evidence>
<protein>
    <recommendedName>
        <fullName evidence="4">Uso1/p115-like vesicle tethering protein C-terminal domain-containing protein</fullName>
    </recommendedName>
</protein>
<feature type="non-terminal residue" evidence="2">
    <location>
        <position position="1"/>
    </location>
</feature>
<organism evidence="2 3">
    <name type="scientific">Rachicladosporium monterosium</name>
    <dbReference type="NCBI Taxonomy" id="1507873"/>
    <lineage>
        <taxon>Eukaryota</taxon>
        <taxon>Fungi</taxon>
        <taxon>Dikarya</taxon>
        <taxon>Ascomycota</taxon>
        <taxon>Pezizomycotina</taxon>
        <taxon>Dothideomycetes</taxon>
        <taxon>Dothideomycetidae</taxon>
        <taxon>Cladosporiales</taxon>
        <taxon>Cladosporiaceae</taxon>
        <taxon>Rachicladosporium</taxon>
    </lineage>
</organism>
<evidence type="ECO:0000313" key="2">
    <source>
        <dbReference type="EMBL" id="KAK5140075.1"/>
    </source>
</evidence>
<comment type="caution">
    <text evidence="2">The sequence shown here is derived from an EMBL/GenBank/DDBJ whole genome shotgun (WGS) entry which is preliminary data.</text>
</comment>
<feature type="region of interest" description="Disordered" evidence="1">
    <location>
        <begin position="62"/>
        <end position="129"/>
    </location>
</feature>
<feature type="region of interest" description="Disordered" evidence="1">
    <location>
        <begin position="1"/>
        <end position="38"/>
    </location>
</feature>
<feature type="compositionally biased region" description="Basic and acidic residues" evidence="1">
    <location>
        <begin position="1"/>
        <end position="30"/>
    </location>
</feature>
<dbReference type="Proteomes" id="UP001308179">
    <property type="component" value="Unassembled WGS sequence"/>
</dbReference>